<comment type="caution">
    <text evidence="2">The sequence shown here is derived from an EMBL/GenBank/DDBJ whole genome shotgun (WGS) entry which is preliminary data.</text>
</comment>
<dbReference type="EMBL" id="JANBPK010000774">
    <property type="protein sequence ID" value="KAJ2932324.1"/>
    <property type="molecule type" value="Genomic_DNA"/>
</dbReference>
<dbReference type="AlphaFoldDB" id="A0A9W8JGB8"/>
<evidence type="ECO:0000313" key="2">
    <source>
        <dbReference type="EMBL" id="KAJ2932324.1"/>
    </source>
</evidence>
<keyword evidence="3" id="KW-1185">Reference proteome</keyword>
<accession>A0A9W8JGB8</accession>
<name>A0A9W8JGB8_9AGAR</name>
<proteinExistence type="predicted"/>
<gene>
    <name evidence="2" type="ORF">H1R20_g4744</name>
</gene>
<feature type="signal peptide" evidence="1">
    <location>
        <begin position="1"/>
        <end position="19"/>
    </location>
</feature>
<evidence type="ECO:0000313" key="3">
    <source>
        <dbReference type="Proteomes" id="UP001140091"/>
    </source>
</evidence>
<reference evidence="2" key="1">
    <citation type="submission" date="2022-06" db="EMBL/GenBank/DDBJ databases">
        <title>Genome Sequence of Candolleomyces eurysporus.</title>
        <authorList>
            <person name="Buettner E."/>
        </authorList>
    </citation>
    <scope>NUCLEOTIDE SEQUENCE</scope>
    <source>
        <strain evidence="2">VTCC 930004</strain>
    </source>
</reference>
<evidence type="ECO:0000256" key="1">
    <source>
        <dbReference type="SAM" id="SignalP"/>
    </source>
</evidence>
<feature type="chain" id="PRO_5040806048" description="Tat pathway signal sequence domain protein" evidence="1">
    <location>
        <begin position="20"/>
        <end position="482"/>
    </location>
</feature>
<protein>
    <recommendedName>
        <fullName evidence="4">Tat pathway signal sequence domain protein</fullName>
    </recommendedName>
</protein>
<dbReference type="Pfam" id="PF15892">
    <property type="entry name" value="BNR_4"/>
    <property type="match status" value="2"/>
</dbReference>
<dbReference type="Proteomes" id="UP001140091">
    <property type="component" value="Unassembled WGS sequence"/>
</dbReference>
<dbReference type="OrthoDB" id="9978204at2759"/>
<feature type="non-terminal residue" evidence="2">
    <location>
        <position position="482"/>
    </location>
</feature>
<organism evidence="2 3">
    <name type="scientific">Candolleomyces eurysporus</name>
    <dbReference type="NCBI Taxonomy" id="2828524"/>
    <lineage>
        <taxon>Eukaryota</taxon>
        <taxon>Fungi</taxon>
        <taxon>Dikarya</taxon>
        <taxon>Basidiomycota</taxon>
        <taxon>Agaricomycotina</taxon>
        <taxon>Agaricomycetes</taxon>
        <taxon>Agaricomycetidae</taxon>
        <taxon>Agaricales</taxon>
        <taxon>Agaricineae</taxon>
        <taxon>Psathyrellaceae</taxon>
        <taxon>Candolleomyces</taxon>
    </lineage>
</organism>
<sequence>MLVRFSLVWLVYAISAVLSAPTVSLVSNNELDARGIYFVSYDGLVNVNSFQLSGVLTHGNYQYAAWYTSSRYAILARRPVNSTGAWTTLQLPRQLSTNDSHNVITLGVSPSDGKIHVALDCHSTVVYYTVSEPGLATNGASWVASRFGSITTTLSGLGVGSQVTYPQFVITPDNNLQFVYRSGVSGNGATQLAEYRNGAWSNVGSWASSSGAYTSTNGVRSNARNLYIHGFTYRNGRLHVTGTWREQAGGVMCNNGGLTNHDTVYFYSDDRGKGFFSIRPPYGVLNADMISGRTWRNSAGSSIATSGSNPVNVNSAGIIIDSLNADHGLMNQESQDVDSDGQIHAIISYVPGRFTQCVTSYQRDRTSYARPFHVYRSSNGTFTKMEIPFALNAVGRSQIVMDAQDNVYVVLPFVRVATASKSSGWTDWTMAYDGTAQGLNAFGEVTVDRAGVSNGVLSILYQVKSSGTTPSSVRLLNLRLNG</sequence>
<keyword evidence="1" id="KW-0732">Signal</keyword>
<evidence type="ECO:0008006" key="4">
    <source>
        <dbReference type="Google" id="ProtNLM"/>
    </source>
</evidence>